<name>A0A926E3M2_9FIRM</name>
<evidence type="ECO:0000256" key="7">
    <source>
        <dbReference type="ARBA" id="ARBA00023136"/>
    </source>
</evidence>
<comment type="similarity">
    <text evidence="2 8">Belongs to the prokaryotic riboflavin transporter (P-RFT) (TC 2.A.87) family.</text>
</comment>
<evidence type="ECO:0000256" key="3">
    <source>
        <dbReference type="ARBA" id="ARBA00022448"/>
    </source>
</evidence>
<dbReference type="RefSeq" id="WP_249293472.1">
    <property type="nucleotide sequence ID" value="NZ_JACRSV010000001.1"/>
</dbReference>
<evidence type="ECO:0000256" key="5">
    <source>
        <dbReference type="ARBA" id="ARBA00022692"/>
    </source>
</evidence>
<evidence type="ECO:0000256" key="4">
    <source>
        <dbReference type="ARBA" id="ARBA00022475"/>
    </source>
</evidence>
<comment type="subcellular location">
    <subcellularLocation>
        <location evidence="1">Cell membrane</location>
        <topology evidence="1">Multi-pass membrane protein</topology>
    </subcellularLocation>
</comment>
<dbReference type="InterPro" id="IPR024529">
    <property type="entry name" value="ECF_trnsprt_substrate-spec"/>
</dbReference>
<evidence type="ECO:0000256" key="1">
    <source>
        <dbReference type="ARBA" id="ARBA00004651"/>
    </source>
</evidence>
<keyword evidence="7 8" id="KW-0472">Membrane</keyword>
<evidence type="ECO:0000313" key="10">
    <source>
        <dbReference type="EMBL" id="MBC8558581.1"/>
    </source>
</evidence>
<feature type="transmembrane region" description="Helical" evidence="9">
    <location>
        <begin position="170"/>
        <end position="194"/>
    </location>
</feature>
<comment type="caution">
    <text evidence="10">The sequence shown here is derived from an EMBL/GenBank/DDBJ whole genome shotgun (WGS) entry which is preliminary data.</text>
</comment>
<keyword evidence="3 8" id="KW-0813">Transport</keyword>
<feature type="transmembrane region" description="Helical" evidence="9">
    <location>
        <begin position="89"/>
        <end position="106"/>
    </location>
</feature>
<dbReference type="PIRSF" id="PIRSF037778">
    <property type="entry name" value="UCP037778_transp_RibU"/>
    <property type="match status" value="1"/>
</dbReference>
<evidence type="ECO:0000256" key="2">
    <source>
        <dbReference type="ARBA" id="ARBA00005540"/>
    </source>
</evidence>
<gene>
    <name evidence="10" type="ORF">H8710_00725</name>
</gene>
<organism evidence="10 11">
    <name type="scientific">Fumia xinanensis</name>
    <dbReference type="NCBI Taxonomy" id="2763659"/>
    <lineage>
        <taxon>Bacteria</taxon>
        <taxon>Bacillati</taxon>
        <taxon>Bacillota</taxon>
        <taxon>Clostridia</taxon>
        <taxon>Eubacteriales</taxon>
        <taxon>Oscillospiraceae</taxon>
        <taxon>Fumia</taxon>
    </lineage>
</organism>
<feature type="transmembrane region" description="Helical" evidence="9">
    <location>
        <begin position="50"/>
        <end position="77"/>
    </location>
</feature>
<protein>
    <recommendedName>
        <fullName evidence="8">Riboflavin transporter</fullName>
    </recommendedName>
</protein>
<evidence type="ECO:0000256" key="9">
    <source>
        <dbReference type="SAM" id="Phobius"/>
    </source>
</evidence>
<sequence length="203" mass="22094">MQENAGLKRIFNVKIMAKVGLLGAISFILMYLEVPLWFTPEFYKMDFSEVSVLIGAFALGPIPGVAIEFIKIVLHLILKGTTTAGVGDFANFFIGCAYIVPAALIYRGHKTMKGALMGMVIGTVCMTIFGSLLNAFVLLPVYATAFGMPLDQIVEMGTAINPAIDNLGTFVLFMVVPFNLLKCVLDSIFTVLLYKKVSGILHK</sequence>
<dbReference type="Proteomes" id="UP000610760">
    <property type="component" value="Unassembled WGS sequence"/>
</dbReference>
<reference evidence="10" key="1">
    <citation type="submission" date="2020-08" db="EMBL/GenBank/DDBJ databases">
        <title>Genome public.</title>
        <authorList>
            <person name="Liu C."/>
            <person name="Sun Q."/>
        </authorList>
    </citation>
    <scope>NUCLEOTIDE SEQUENCE</scope>
    <source>
        <strain evidence="10">NSJ-33</strain>
    </source>
</reference>
<proteinExistence type="inferred from homology"/>
<dbReference type="GO" id="GO:0005886">
    <property type="term" value="C:plasma membrane"/>
    <property type="evidence" value="ECO:0007669"/>
    <property type="project" value="UniProtKB-SubCell"/>
</dbReference>
<dbReference type="GO" id="GO:0032217">
    <property type="term" value="F:riboflavin transmembrane transporter activity"/>
    <property type="evidence" value="ECO:0007669"/>
    <property type="project" value="UniProtKB-UniRule"/>
</dbReference>
<evidence type="ECO:0000256" key="8">
    <source>
        <dbReference type="PIRNR" id="PIRNR037778"/>
    </source>
</evidence>
<evidence type="ECO:0000313" key="11">
    <source>
        <dbReference type="Proteomes" id="UP000610760"/>
    </source>
</evidence>
<comment type="function">
    <text evidence="8">Probably a riboflavin-binding protein that interacts with the energy-coupling factor (ECF) ABC-transporter complex.</text>
</comment>
<dbReference type="PANTHER" id="PTHR38438">
    <property type="entry name" value="RIBOFLAVIN TRANSPORTER RIBU"/>
    <property type="match status" value="1"/>
</dbReference>
<evidence type="ECO:0000256" key="6">
    <source>
        <dbReference type="ARBA" id="ARBA00022989"/>
    </source>
</evidence>
<dbReference type="Pfam" id="PF12822">
    <property type="entry name" value="ECF_trnsprt"/>
    <property type="match status" value="1"/>
</dbReference>
<keyword evidence="11" id="KW-1185">Reference proteome</keyword>
<dbReference type="Gene3D" id="1.10.1760.20">
    <property type="match status" value="1"/>
</dbReference>
<feature type="transmembrane region" description="Helical" evidence="9">
    <location>
        <begin position="118"/>
        <end position="142"/>
    </location>
</feature>
<dbReference type="EMBL" id="JACRSV010000001">
    <property type="protein sequence ID" value="MBC8558581.1"/>
    <property type="molecule type" value="Genomic_DNA"/>
</dbReference>
<dbReference type="AlphaFoldDB" id="A0A926E3M2"/>
<keyword evidence="5 9" id="KW-0812">Transmembrane</keyword>
<dbReference type="PANTHER" id="PTHR38438:SF1">
    <property type="entry name" value="RIBOFLAVIN TRANSPORTER RIBU"/>
    <property type="match status" value="1"/>
</dbReference>
<keyword evidence="6 9" id="KW-1133">Transmembrane helix</keyword>
<accession>A0A926E3M2</accession>
<feature type="transmembrane region" description="Helical" evidence="9">
    <location>
        <begin position="15"/>
        <end position="38"/>
    </location>
</feature>
<dbReference type="InterPro" id="IPR025720">
    <property type="entry name" value="RibU"/>
</dbReference>
<keyword evidence="4 8" id="KW-1003">Cell membrane</keyword>